<feature type="region of interest" description="Disordered" evidence="1">
    <location>
        <begin position="1"/>
        <end position="21"/>
    </location>
</feature>
<comment type="caution">
    <text evidence="2">The sequence shown here is derived from an EMBL/GenBank/DDBJ whole genome shotgun (WGS) entry which is preliminary data.</text>
</comment>
<feature type="compositionally biased region" description="Low complexity" evidence="1">
    <location>
        <begin position="115"/>
        <end position="131"/>
    </location>
</feature>
<feature type="compositionally biased region" description="Polar residues" evidence="1">
    <location>
        <begin position="8"/>
        <end position="21"/>
    </location>
</feature>
<gene>
    <name evidence="2" type="ORF">VNI00_006446</name>
</gene>
<dbReference type="SUPFAM" id="SSF57667">
    <property type="entry name" value="beta-beta-alpha zinc fingers"/>
    <property type="match status" value="1"/>
</dbReference>
<sequence>MSDPYQYPSGNNDSQLYNTPYLTDRYGRPIAPGYARPMLVNTGYPDQSQAYGAYSPQTALPPVTMYPHAPTPQPYPEQHLYTSNQFQQPFVPPVPDHRQSQLIAWSGSLHDREYPNSGSSTPSSTLSAGPPFQESGRKRKLEDHRYVAAQPSPSLPPPPQVHVPPPSAVIPPAERPPPQLCRYLVPGLKPGTYVECGAMLSFDSELPKHIMMHVKRHPHPETLAAARAVWREAHPNVPFPKPSPNNIETYTDEDGKVLCHWKGCEGAKNGRIKPESMKRHVKRHLGWGSVKCKGCKVTFSRIDAYHRHINTLGYERCKEADREPRDDEESDNESG</sequence>
<evidence type="ECO:0008006" key="4">
    <source>
        <dbReference type="Google" id="ProtNLM"/>
    </source>
</evidence>
<evidence type="ECO:0000313" key="2">
    <source>
        <dbReference type="EMBL" id="KAK7047678.1"/>
    </source>
</evidence>
<proteinExistence type="predicted"/>
<organism evidence="2 3">
    <name type="scientific">Paramarasmius palmivorus</name>
    <dbReference type="NCBI Taxonomy" id="297713"/>
    <lineage>
        <taxon>Eukaryota</taxon>
        <taxon>Fungi</taxon>
        <taxon>Dikarya</taxon>
        <taxon>Basidiomycota</taxon>
        <taxon>Agaricomycotina</taxon>
        <taxon>Agaricomycetes</taxon>
        <taxon>Agaricomycetidae</taxon>
        <taxon>Agaricales</taxon>
        <taxon>Marasmiineae</taxon>
        <taxon>Marasmiaceae</taxon>
        <taxon>Paramarasmius</taxon>
    </lineage>
</organism>
<evidence type="ECO:0000313" key="3">
    <source>
        <dbReference type="Proteomes" id="UP001383192"/>
    </source>
</evidence>
<protein>
    <recommendedName>
        <fullName evidence="4">C2H2-type domain-containing protein</fullName>
    </recommendedName>
</protein>
<dbReference type="EMBL" id="JAYKXP010000019">
    <property type="protein sequence ID" value="KAK7047678.1"/>
    <property type="molecule type" value="Genomic_DNA"/>
</dbReference>
<name>A0AAW0DA69_9AGAR</name>
<evidence type="ECO:0000256" key="1">
    <source>
        <dbReference type="SAM" id="MobiDB-lite"/>
    </source>
</evidence>
<dbReference type="InterPro" id="IPR036236">
    <property type="entry name" value="Znf_C2H2_sf"/>
</dbReference>
<dbReference type="Proteomes" id="UP001383192">
    <property type="component" value="Unassembled WGS sequence"/>
</dbReference>
<accession>A0AAW0DA69</accession>
<dbReference type="AlphaFoldDB" id="A0AAW0DA69"/>
<reference evidence="2 3" key="1">
    <citation type="submission" date="2024-01" db="EMBL/GenBank/DDBJ databases">
        <title>A draft genome for a cacao thread blight-causing isolate of Paramarasmius palmivorus.</title>
        <authorList>
            <person name="Baruah I.K."/>
            <person name="Bukari Y."/>
            <person name="Amoako-Attah I."/>
            <person name="Meinhardt L.W."/>
            <person name="Bailey B.A."/>
            <person name="Cohen S.P."/>
        </authorList>
    </citation>
    <scope>NUCLEOTIDE SEQUENCE [LARGE SCALE GENOMIC DNA]</scope>
    <source>
        <strain evidence="2 3">GH-12</strain>
    </source>
</reference>
<feature type="region of interest" description="Disordered" evidence="1">
    <location>
        <begin position="110"/>
        <end position="139"/>
    </location>
</feature>
<keyword evidence="3" id="KW-1185">Reference proteome</keyword>